<dbReference type="Pfam" id="PF06042">
    <property type="entry name" value="NTP_transf_6"/>
    <property type="match status" value="1"/>
</dbReference>
<dbReference type="PANTHER" id="PTHR39166:SF1">
    <property type="entry name" value="BLL1166 PROTEIN"/>
    <property type="match status" value="1"/>
</dbReference>
<sequence>MTEQDILNLISEDKWMMDILHTAEKLNLPDWLIGAGFVRNKVWDYLHGYQKEKVDTNDIDLVYFDPNGNDEDADEKLSKELKMKTGLNWEVVNEAYAHKWYTIKPPPYISSEDAVSKWPETATCIGVKVENRKLRLIAPHGIGDLVNLIIRPSPASIDEGNVKNIVVERVNNKKWLEKWPKLKLEI</sequence>
<protein>
    <recommendedName>
        <fullName evidence="3">Nucleotidyltransferase family protein</fullName>
    </recommendedName>
</protein>
<dbReference type="InterPro" id="IPR009267">
    <property type="entry name" value="NTP_transf_6"/>
</dbReference>
<name>A0A1F8EH42_9BACT</name>
<evidence type="ECO:0000313" key="1">
    <source>
        <dbReference type="EMBL" id="OGN00151.1"/>
    </source>
</evidence>
<accession>A0A1F8EH42</accession>
<proteinExistence type="predicted"/>
<dbReference type="EMBL" id="MGJD01000028">
    <property type="protein sequence ID" value="OGN00151.1"/>
    <property type="molecule type" value="Genomic_DNA"/>
</dbReference>
<gene>
    <name evidence="1" type="ORF">A2650_04360</name>
</gene>
<dbReference type="Proteomes" id="UP000177117">
    <property type="component" value="Unassembled WGS sequence"/>
</dbReference>
<evidence type="ECO:0008006" key="3">
    <source>
        <dbReference type="Google" id="ProtNLM"/>
    </source>
</evidence>
<dbReference type="PANTHER" id="PTHR39166">
    <property type="entry name" value="BLL1166 PROTEIN"/>
    <property type="match status" value="1"/>
</dbReference>
<dbReference type="AlphaFoldDB" id="A0A1F8EH42"/>
<comment type="caution">
    <text evidence="1">The sequence shown here is derived from an EMBL/GenBank/DDBJ whole genome shotgun (WGS) entry which is preliminary data.</text>
</comment>
<organism evidence="1 2">
    <name type="scientific">Candidatus Yanofskybacteria bacterium RIFCSPHIGHO2_01_FULL_41_53</name>
    <dbReference type="NCBI Taxonomy" id="1802663"/>
    <lineage>
        <taxon>Bacteria</taxon>
        <taxon>Candidatus Yanofskyibacteriota</taxon>
    </lineage>
</organism>
<reference evidence="1 2" key="1">
    <citation type="journal article" date="2016" name="Nat. Commun.">
        <title>Thousands of microbial genomes shed light on interconnected biogeochemical processes in an aquifer system.</title>
        <authorList>
            <person name="Anantharaman K."/>
            <person name="Brown C.T."/>
            <person name="Hug L.A."/>
            <person name="Sharon I."/>
            <person name="Castelle C.J."/>
            <person name="Probst A.J."/>
            <person name="Thomas B.C."/>
            <person name="Singh A."/>
            <person name="Wilkins M.J."/>
            <person name="Karaoz U."/>
            <person name="Brodie E.L."/>
            <person name="Williams K.H."/>
            <person name="Hubbard S.S."/>
            <person name="Banfield J.F."/>
        </authorList>
    </citation>
    <scope>NUCLEOTIDE SEQUENCE [LARGE SCALE GENOMIC DNA]</scope>
</reference>
<evidence type="ECO:0000313" key="2">
    <source>
        <dbReference type="Proteomes" id="UP000177117"/>
    </source>
</evidence>